<dbReference type="GO" id="GO:0016787">
    <property type="term" value="F:hydrolase activity"/>
    <property type="evidence" value="ECO:0007669"/>
    <property type="project" value="UniProtKB-KW"/>
</dbReference>
<comment type="similarity">
    <text evidence="4">Belongs to the cyclic nucleotide phosphodiesterase class-III family.</text>
</comment>
<evidence type="ECO:0000256" key="1">
    <source>
        <dbReference type="ARBA" id="ARBA00022723"/>
    </source>
</evidence>
<dbReference type="InterPro" id="IPR050884">
    <property type="entry name" value="CNP_phosphodiesterase-III"/>
</dbReference>
<dbReference type="Proteomes" id="UP000244069">
    <property type="component" value="Unassembled WGS sequence"/>
</dbReference>
<evidence type="ECO:0000259" key="6">
    <source>
        <dbReference type="Pfam" id="PF00149"/>
    </source>
</evidence>
<evidence type="ECO:0000313" key="7">
    <source>
        <dbReference type="EMBL" id="PTX46278.1"/>
    </source>
</evidence>
<name>A0A2T6AR29_9RHOB</name>
<reference evidence="7 8" key="1">
    <citation type="submission" date="2018-04" db="EMBL/GenBank/DDBJ databases">
        <title>Genomic Encyclopedia of Archaeal and Bacterial Type Strains, Phase II (KMG-II): from individual species to whole genera.</title>
        <authorList>
            <person name="Goeker M."/>
        </authorList>
    </citation>
    <scope>NUCLEOTIDE SEQUENCE [LARGE SCALE GENOMIC DNA]</scope>
    <source>
        <strain evidence="7 8">DSM 29329</strain>
    </source>
</reference>
<evidence type="ECO:0000313" key="8">
    <source>
        <dbReference type="Proteomes" id="UP000244069"/>
    </source>
</evidence>
<dbReference type="RefSeq" id="WP_107977380.1">
    <property type="nucleotide sequence ID" value="NZ_BMEZ01000018.1"/>
</dbReference>
<keyword evidence="3" id="KW-0408">Iron</keyword>
<dbReference type="InterPro" id="IPR029052">
    <property type="entry name" value="Metallo-depent_PP-like"/>
</dbReference>
<keyword evidence="8" id="KW-1185">Reference proteome</keyword>
<dbReference type="Gene3D" id="3.60.21.10">
    <property type="match status" value="1"/>
</dbReference>
<dbReference type="AlphaFoldDB" id="A0A2T6AR29"/>
<comment type="caution">
    <text evidence="7">The sequence shown here is derived from an EMBL/GenBank/DDBJ whole genome shotgun (WGS) entry which is preliminary data.</text>
</comment>
<feature type="region of interest" description="Disordered" evidence="5">
    <location>
        <begin position="258"/>
        <end position="277"/>
    </location>
</feature>
<dbReference type="PANTHER" id="PTHR42988">
    <property type="entry name" value="PHOSPHOHYDROLASE"/>
    <property type="match status" value="1"/>
</dbReference>
<dbReference type="GO" id="GO:0046872">
    <property type="term" value="F:metal ion binding"/>
    <property type="evidence" value="ECO:0007669"/>
    <property type="project" value="UniProtKB-KW"/>
</dbReference>
<dbReference type="Pfam" id="PF00149">
    <property type="entry name" value="Metallophos"/>
    <property type="match status" value="1"/>
</dbReference>
<dbReference type="OrthoDB" id="651281at2"/>
<sequence length="277" mass="31305">MSRIVHISDLHFGREAPELLEPLRKAIDIAKPDVVAVTGDFTQRARPGQFRAARAFLDNLSAPWVGVPGNHDIPLDIFWLRLLRPFGRYRKYISEDLAPLWENADLTMQGLNTADPWSWQRGRVRRGQIRLACEAFSAPDRIHVVLAHHPFEHQPDTEKTLMKRAPRALDRLAKCNAQLILSGHLHRWRAEPFLSSQHGAHMLQVHVGTGLSTRSRGQGNDFAVIDLAAPGEAEVTRMVAHEERFAAEPTRRFVRNDEGWREEAGPALTGTVRTAPR</sequence>
<dbReference type="InterPro" id="IPR004843">
    <property type="entry name" value="Calcineurin-like_PHP"/>
</dbReference>
<organism evidence="7 8">
    <name type="scientific">Allosediminivita pacifica</name>
    <dbReference type="NCBI Taxonomy" id="1267769"/>
    <lineage>
        <taxon>Bacteria</taxon>
        <taxon>Pseudomonadati</taxon>
        <taxon>Pseudomonadota</taxon>
        <taxon>Alphaproteobacteria</taxon>
        <taxon>Rhodobacterales</taxon>
        <taxon>Paracoccaceae</taxon>
        <taxon>Allosediminivita</taxon>
    </lineage>
</organism>
<evidence type="ECO:0000256" key="5">
    <source>
        <dbReference type="SAM" id="MobiDB-lite"/>
    </source>
</evidence>
<proteinExistence type="inferred from homology"/>
<feature type="domain" description="Calcineurin-like phosphoesterase" evidence="6">
    <location>
        <begin position="3"/>
        <end position="187"/>
    </location>
</feature>
<protein>
    <submittedName>
        <fullName evidence="7">3',5'-cyclic AMP phosphodiesterase CpdA</fullName>
    </submittedName>
</protein>
<evidence type="ECO:0000256" key="4">
    <source>
        <dbReference type="ARBA" id="ARBA00025742"/>
    </source>
</evidence>
<evidence type="ECO:0000256" key="2">
    <source>
        <dbReference type="ARBA" id="ARBA00022801"/>
    </source>
</evidence>
<dbReference type="SUPFAM" id="SSF56300">
    <property type="entry name" value="Metallo-dependent phosphatases"/>
    <property type="match status" value="1"/>
</dbReference>
<evidence type="ECO:0000256" key="3">
    <source>
        <dbReference type="ARBA" id="ARBA00023004"/>
    </source>
</evidence>
<gene>
    <name evidence="7" type="ORF">C8N44_11762</name>
</gene>
<dbReference type="EMBL" id="QBKN01000017">
    <property type="protein sequence ID" value="PTX46278.1"/>
    <property type="molecule type" value="Genomic_DNA"/>
</dbReference>
<keyword evidence="1" id="KW-0479">Metal-binding</keyword>
<accession>A0A2T6AR29</accession>
<keyword evidence="2" id="KW-0378">Hydrolase</keyword>
<dbReference type="PANTHER" id="PTHR42988:SF2">
    <property type="entry name" value="CYCLIC NUCLEOTIDE PHOSPHODIESTERASE CBUA0032-RELATED"/>
    <property type="match status" value="1"/>
</dbReference>